<evidence type="ECO:0000313" key="8">
    <source>
        <dbReference type="EMBL" id="KAJ6807290.1"/>
    </source>
</evidence>
<evidence type="ECO:0000256" key="4">
    <source>
        <dbReference type="ARBA" id="ARBA00022976"/>
    </source>
</evidence>
<keyword evidence="9" id="KW-1185">Reference proteome</keyword>
<name>A0AAX6ET87_IRIPA</name>
<keyword evidence="5 7" id="KW-1133">Transmembrane helix</keyword>
<dbReference type="InterPro" id="IPR019379">
    <property type="entry name" value="Gamma_Secretase_Asp_P_PEN2"/>
</dbReference>
<sequence length="146" mass="16596">MDRRRGEEDDEERQALRGPSFPVLSAEPAGWPTVDGPLGLSAEEGVGYARSFFRWGFLFLPFLWAVNCFYFWPVLRRSPSTLPSSSPLHQIRPYVMRSAIGFLVFSILLTTWSLTFMIGGEQLFGPVWKDLVMYNLADKLGLTGWT</sequence>
<dbReference type="PANTHER" id="PTHR16318">
    <property type="entry name" value="GAMMA-SECRETASE SUBUNIT PEN-2"/>
    <property type="match status" value="1"/>
</dbReference>
<reference evidence="8" key="2">
    <citation type="submission" date="2023-04" db="EMBL/GenBank/DDBJ databases">
        <authorList>
            <person name="Bruccoleri R.E."/>
            <person name="Oakeley E.J."/>
            <person name="Faust A.-M."/>
            <person name="Dessus-Babus S."/>
            <person name="Altorfer M."/>
            <person name="Burckhardt D."/>
            <person name="Oertli M."/>
            <person name="Naumann U."/>
            <person name="Petersen F."/>
            <person name="Wong J."/>
        </authorList>
    </citation>
    <scope>NUCLEOTIDE SEQUENCE</scope>
    <source>
        <strain evidence="8">GSM-AAB239-AS_SAM_17_03QT</strain>
        <tissue evidence="8">Leaf</tissue>
    </source>
</reference>
<keyword evidence="3 7" id="KW-0812">Transmembrane</keyword>
<proteinExistence type="inferred from homology"/>
<evidence type="ECO:0000313" key="9">
    <source>
        <dbReference type="Proteomes" id="UP001140949"/>
    </source>
</evidence>
<keyword evidence="4" id="KW-0914">Notch signaling pathway</keyword>
<dbReference type="PANTHER" id="PTHR16318:SF0">
    <property type="entry name" value="GAMMA-SECRETASE SUBUNIT PEN-2"/>
    <property type="match status" value="1"/>
</dbReference>
<comment type="caution">
    <text evidence="8">The sequence shown here is derived from an EMBL/GenBank/DDBJ whole genome shotgun (WGS) entry which is preliminary data.</text>
</comment>
<feature type="transmembrane region" description="Helical" evidence="7">
    <location>
        <begin position="52"/>
        <end position="73"/>
    </location>
</feature>
<evidence type="ECO:0000256" key="7">
    <source>
        <dbReference type="SAM" id="Phobius"/>
    </source>
</evidence>
<dbReference type="EMBL" id="JANAVB010034019">
    <property type="protein sequence ID" value="KAJ6807290.1"/>
    <property type="molecule type" value="Genomic_DNA"/>
</dbReference>
<evidence type="ECO:0000256" key="3">
    <source>
        <dbReference type="ARBA" id="ARBA00022692"/>
    </source>
</evidence>
<dbReference type="Proteomes" id="UP001140949">
    <property type="component" value="Unassembled WGS sequence"/>
</dbReference>
<evidence type="ECO:0000256" key="6">
    <source>
        <dbReference type="ARBA" id="ARBA00023136"/>
    </source>
</evidence>
<dbReference type="GO" id="GO:0007219">
    <property type="term" value="P:Notch signaling pathway"/>
    <property type="evidence" value="ECO:0007669"/>
    <property type="project" value="UniProtKB-KW"/>
</dbReference>
<dbReference type="Pfam" id="PF10251">
    <property type="entry name" value="PEN-2"/>
    <property type="match status" value="1"/>
</dbReference>
<organism evidence="8 9">
    <name type="scientific">Iris pallida</name>
    <name type="common">Sweet iris</name>
    <dbReference type="NCBI Taxonomy" id="29817"/>
    <lineage>
        <taxon>Eukaryota</taxon>
        <taxon>Viridiplantae</taxon>
        <taxon>Streptophyta</taxon>
        <taxon>Embryophyta</taxon>
        <taxon>Tracheophyta</taxon>
        <taxon>Spermatophyta</taxon>
        <taxon>Magnoliopsida</taxon>
        <taxon>Liliopsida</taxon>
        <taxon>Asparagales</taxon>
        <taxon>Iridaceae</taxon>
        <taxon>Iridoideae</taxon>
        <taxon>Irideae</taxon>
        <taxon>Iris</taxon>
    </lineage>
</organism>
<comment type="similarity">
    <text evidence="2">Belongs to the PEN-2 family.</text>
</comment>
<evidence type="ECO:0000256" key="5">
    <source>
        <dbReference type="ARBA" id="ARBA00022989"/>
    </source>
</evidence>
<comment type="subcellular location">
    <subcellularLocation>
        <location evidence="1">Membrane</location>
        <topology evidence="1">Multi-pass membrane protein</topology>
    </subcellularLocation>
</comment>
<gene>
    <name evidence="8" type="ORF">M6B38_172725</name>
</gene>
<accession>A0AAX6ET87</accession>
<evidence type="ECO:0000256" key="2">
    <source>
        <dbReference type="ARBA" id="ARBA00009607"/>
    </source>
</evidence>
<dbReference type="GO" id="GO:0070765">
    <property type="term" value="C:gamma-secretase complex"/>
    <property type="evidence" value="ECO:0007669"/>
    <property type="project" value="TreeGrafter"/>
</dbReference>
<evidence type="ECO:0000256" key="1">
    <source>
        <dbReference type="ARBA" id="ARBA00004141"/>
    </source>
</evidence>
<protein>
    <submittedName>
        <fullName evidence="8">Gamma-secretase subunit PEN-2</fullName>
    </submittedName>
</protein>
<reference evidence="8" key="1">
    <citation type="journal article" date="2023" name="GigaByte">
        <title>Genome assembly of the bearded iris, Iris pallida Lam.</title>
        <authorList>
            <person name="Bruccoleri R.E."/>
            <person name="Oakeley E.J."/>
            <person name="Faust A.M.E."/>
            <person name="Altorfer M."/>
            <person name="Dessus-Babus S."/>
            <person name="Burckhardt D."/>
            <person name="Oertli M."/>
            <person name="Naumann U."/>
            <person name="Petersen F."/>
            <person name="Wong J."/>
        </authorList>
    </citation>
    <scope>NUCLEOTIDE SEQUENCE</scope>
    <source>
        <strain evidence="8">GSM-AAB239-AS_SAM_17_03QT</strain>
    </source>
</reference>
<feature type="transmembrane region" description="Helical" evidence="7">
    <location>
        <begin position="94"/>
        <end position="118"/>
    </location>
</feature>
<dbReference type="AlphaFoldDB" id="A0AAX6ET87"/>
<keyword evidence="6 7" id="KW-0472">Membrane</keyword>